<accession>A0ACC1Q9J8</accession>
<dbReference type="EMBL" id="JANSHE010000038">
    <property type="protein sequence ID" value="KAJ3018561.1"/>
    <property type="molecule type" value="Genomic_DNA"/>
</dbReference>
<comment type="caution">
    <text evidence="1">The sequence shown here is derived from an EMBL/GenBank/DDBJ whole genome shotgun (WGS) entry which is preliminary data.</text>
</comment>
<evidence type="ECO:0000313" key="1">
    <source>
        <dbReference type="EMBL" id="KAJ3018561.1"/>
    </source>
</evidence>
<sequence length="259" mass="28167">MCCSRHSPPYARSNSLTSFATRFHSSRIPRCSRLCSLSSPLGPLFISAVRNGVTREFEDASDVWSRTLESREASRTRSQSGPSARKKPSQLFLPSTTTITHTSPTPAQLESIASSPPNVPPPVLASYPPLAVFTNALLSALNGLRLLAPASLLHDLLNALDGALARATTSLLSYMRASADDRNNSTTTPSAEEKKREEDVVRAVGTVYVKVFIPFVRRALVEGVYGIKVGDLQAKSEMIEDLRRAVEELQGQLEENVDA</sequence>
<reference evidence="1" key="1">
    <citation type="submission" date="2022-08" db="EMBL/GenBank/DDBJ databases">
        <title>Genome Sequence of Pycnoporus sanguineus.</title>
        <authorList>
            <person name="Buettner E."/>
        </authorList>
    </citation>
    <scope>NUCLEOTIDE SEQUENCE</scope>
    <source>
        <strain evidence="1">CG-C14</strain>
    </source>
</reference>
<dbReference type="Proteomes" id="UP001144978">
    <property type="component" value="Unassembled WGS sequence"/>
</dbReference>
<name>A0ACC1Q9J8_9APHY</name>
<proteinExistence type="predicted"/>
<protein>
    <submittedName>
        <fullName evidence="1">Uncharacterized protein</fullName>
    </submittedName>
</protein>
<evidence type="ECO:0000313" key="2">
    <source>
        <dbReference type="Proteomes" id="UP001144978"/>
    </source>
</evidence>
<keyword evidence="2" id="KW-1185">Reference proteome</keyword>
<organism evidence="1 2">
    <name type="scientific">Trametes sanguinea</name>
    <dbReference type="NCBI Taxonomy" id="158606"/>
    <lineage>
        <taxon>Eukaryota</taxon>
        <taxon>Fungi</taxon>
        <taxon>Dikarya</taxon>
        <taxon>Basidiomycota</taxon>
        <taxon>Agaricomycotina</taxon>
        <taxon>Agaricomycetes</taxon>
        <taxon>Polyporales</taxon>
        <taxon>Polyporaceae</taxon>
        <taxon>Trametes</taxon>
    </lineage>
</organism>
<gene>
    <name evidence="1" type="ORF">NUW54_g305</name>
</gene>